<dbReference type="PRINTS" id="PR00723">
    <property type="entry name" value="SUBTILISIN"/>
</dbReference>
<proteinExistence type="inferred from homology"/>
<dbReference type="InterPro" id="IPR000209">
    <property type="entry name" value="Peptidase_S8/S53_dom"/>
</dbReference>
<dbReference type="Proteomes" id="UP000198372">
    <property type="component" value="Unassembled WGS sequence"/>
</dbReference>
<evidence type="ECO:0000259" key="10">
    <source>
        <dbReference type="Pfam" id="PF02225"/>
    </source>
</evidence>
<evidence type="ECO:0000256" key="6">
    <source>
        <dbReference type="PIRSR" id="PIRSR615500-1"/>
    </source>
</evidence>
<dbReference type="SUPFAM" id="SSF52743">
    <property type="entry name" value="Subtilisin-like"/>
    <property type="match status" value="1"/>
</dbReference>
<dbReference type="InterPro" id="IPR015500">
    <property type="entry name" value="Peptidase_S8_subtilisin-rel"/>
</dbReference>
<evidence type="ECO:0000256" key="5">
    <source>
        <dbReference type="ARBA" id="ARBA00022825"/>
    </source>
</evidence>
<evidence type="ECO:0000256" key="7">
    <source>
        <dbReference type="PROSITE-ProRule" id="PRU01240"/>
    </source>
</evidence>
<keyword evidence="3 7" id="KW-0645">Protease</keyword>
<evidence type="ECO:0000256" key="2">
    <source>
        <dbReference type="ARBA" id="ARBA00022512"/>
    </source>
</evidence>
<dbReference type="InterPro" id="IPR023828">
    <property type="entry name" value="Peptidase_S8_Ser-AS"/>
</dbReference>
<dbReference type="STRING" id="269621.A0A238FJP5"/>
<evidence type="ECO:0000256" key="3">
    <source>
        <dbReference type="ARBA" id="ARBA00022670"/>
    </source>
</evidence>
<evidence type="ECO:0000313" key="12">
    <source>
        <dbReference type="Proteomes" id="UP000198372"/>
    </source>
</evidence>
<dbReference type="EMBL" id="FMSP01000008">
    <property type="protein sequence ID" value="SCV72223.1"/>
    <property type="molecule type" value="Genomic_DNA"/>
</dbReference>
<dbReference type="GO" id="GO:0004252">
    <property type="term" value="F:serine-type endopeptidase activity"/>
    <property type="evidence" value="ECO:0007669"/>
    <property type="project" value="UniProtKB-UniRule"/>
</dbReference>
<evidence type="ECO:0000259" key="9">
    <source>
        <dbReference type="Pfam" id="PF00082"/>
    </source>
</evidence>
<dbReference type="SUPFAM" id="SSF52025">
    <property type="entry name" value="PA domain"/>
    <property type="match status" value="1"/>
</dbReference>
<feature type="domain" description="Peptidase S8/S53" evidence="9">
    <location>
        <begin position="212"/>
        <end position="662"/>
    </location>
</feature>
<keyword evidence="4 7" id="KW-0378">Hydrolase</keyword>
<feature type="signal peptide" evidence="8">
    <location>
        <begin position="1"/>
        <end position="27"/>
    </location>
</feature>
<evidence type="ECO:0000256" key="1">
    <source>
        <dbReference type="ARBA" id="ARBA00011073"/>
    </source>
</evidence>
<dbReference type="InterPro" id="IPR034187">
    <property type="entry name" value="Peptidases_S8_5"/>
</dbReference>
<name>A0A238FJP5_9BASI</name>
<keyword evidence="2" id="KW-0964">Secreted</keyword>
<feature type="active site" description="Charge relay system" evidence="6 7">
    <location>
        <position position="272"/>
    </location>
</feature>
<evidence type="ECO:0000256" key="8">
    <source>
        <dbReference type="SAM" id="SignalP"/>
    </source>
</evidence>
<organism evidence="11 12">
    <name type="scientific">Microbotryum intermedium</name>
    <dbReference type="NCBI Taxonomy" id="269621"/>
    <lineage>
        <taxon>Eukaryota</taxon>
        <taxon>Fungi</taxon>
        <taxon>Dikarya</taxon>
        <taxon>Basidiomycota</taxon>
        <taxon>Pucciniomycotina</taxon>
        <taxon>Microbotryomycetes</taxon>
        <taxon>Microbotryales</taxon>
        <taxon>Microbotryaceae</taxon>
        <taxon>Microbotryum</taxon>
    </lineage>
</organism>
<dbReference type="InterPro" id="IPR003137">
    <property type="entry name" value="PA_domain"/>
</dbReference>
<comment type="similarity">
    <text evidence="1 7">Belongs to the peptidase S8 family.</text>
</comment>
<dbReference type="PROSITE" id="PS00138">
    <property type="entry name" value="SUBTILASE_SER"/>
    <property type="match status" value="1"/>
</dbReference>
<keyword evidence="8" id="KW-0732">Signal</keyword>
<dbReference type="Pfam" id="PF02225">
    <property type="entry name" value="PA"/>
    <property type="match status" value="1"/>
</dbReference>
<dbReference type="CDD" id="cd07489">
    <property type="entry name" value="Peptidases_S8_5"/>
    <property type="match status" value="1"/>
</dbReference>
<dbReference type="InterPro" id="IPR036852">
    <property type="entry name" value="Peptidase_S8/S53_dom_sf"/>
</dbReference>
<dbReference type="Gene3D" id="3.40.50.200">
    <property type="entry name" value="Peptidase S8/S53 domain"/>
    <property type="match status" value="2"/>
</dbReference>
<feature type="domain" description="PA" evidence="10">
    <location>
        <begin position="433"/>
        <end position="507"/>
    </location>
</feature>
<gene>
    <name evidence="11" type="ORF">BQ2448_4917</name>
</gene>
<dbReference type="PANTHER" id="PTHR43806">
    <property type="entry name" value="PEPTIDASE S8"/>
    <property type="match status" value="1"/>
</dbReference>
<keyword evidence="12" id="KW-1185">Reference proteome</keyword>
<dbReference type="PROSITE" id="PS51892">
    <property type="entry name" value="SUBTILASE"/>
    <property type="match status" value="1"/>
</dbReference>
<dbReference type="GO" id="GO:0006508">
    <property type="term" value="P:proteolysis"/>
    <property type="evidence" value="ECO:0007669"/>
    <property type="project" value="UniProtKB-KW"/>
</dbReference>
<keyword evidence="2" id="KW-0134">Cell wall</keyword>
<evidence type="ECO:0000256" key="4">
    <source>
        <dbReference type="ARBA" id="ARBA00022801"/>
    </source>
</evidence>
<dbReference type="Pfam" id="PF00082">
    <property type="entry name" value="Peptidase_S8"/>
    <property type="match status" value="1"/>
</dbReference>
<protein>
    <submittedName>
        <fullName evidence="11">BQ2448_4917 protein</fullName>
    </submittedName>
</protein>
<reference evidence="12" key="1">
    <citation type="submission" date="2016-09" db="EMBL/GenBank/DDBJ databases">
        <authorList>
            <person name="Jeantristanb JTB J.-T."/>
            <person name="Ricardo R."/>
        </authorList>
    </citation>
    <scope>NUCLEOTIDE SEQUENCE [LARGE SCALE GENOMIC DNA]</scope>
</reference>
<sequence>MRPFFNMAWSALFAFALLSHSLTPTHAFPRAPKNNEAAYVPNSFIIELEPSATLSKRAISVESVLSSVLGQLSGQGIDAEVYKKYAGPTFNGAAITVGDGVQQEDILALKQVKVSKMSSSMRGVQGRRELVLVSPLSMQRVFRNRIYRLAPASAASWDAGGQALFKLADSLLNALLAKLRSFLPGQSPYANDNYGPHVQTGVDKLHNSGNLGQGVKICVIDGGLDYKNPILGGCFGPGCQTSFGYDFVGDNFNVSLNNAVQSPNPYSSCNDHGSHVQGIISALANQYGFTGVAPMANFGHYRIFGCQSDETTDDLILSALLRAQSDGCQVINLSVYGSVGWSSVTPSEIVLDGLVNAGIHVAVCAGNSGDEGKGLSAACPRLFQAAYPSSAVNSVSVGSIDATTLPTYQAQLNGGLAPIAYMSPVPLAFSGSYPVVFTDPTGASTNDACSTLPANSLAGKVAVVRRGGCGFINKINITSAAGAAVTLIYNTATDFMIPQLNVGTSGSQGVGGLTNEAGVQVSAYAHVTYHHSAADVKRDCSQLLSFFNANPTGLQMSFPAGSLLPAGSNVIGVQDKYSGGLMSSFSSYTPTFDMFGQPSVSAPGSNILSTVSIASGGVGILRGTSQASPLVAGAIALIISTRASEQLSPFQVRSLLATTANRVPTTIGRSTPSNVVLQGGGLINVARAVSAKTLLSPYQFALNDTAYPNYVVTLTIENRNWYPVQYSLASLASQALAHYANVADASLNPSIDQSAAQDIVPLTEPASVSATASASFNKNKLLLWGYQTSTVIITFTPPSLSAAQAARFPLFSGFVTVDGRPFGLSWLGTESYTVPYFGLAAKMIDMPILDTTDQAIGAFYPFLGLADQNIAQGGENISMADGVTILFRLAGGTRSVTVDLVTADTAVDTTIPSVTNPMRRLVRPRSKRSVPDAVTAGPTMLKRDASTLYSAIPTVGRIYTNLDVPRDTSVSMTDTEYLWNGAYSDANNVTQNAAVNTPYRVLLRALRITADPILESSYESWLSPEFTLSP</sequence>
<dbReference type="AlphaFoldDB" id="A0A238FJP5"/>
<accession>A0A238FJP5</accession>
<dbReference type="InterPro" id="IPR050131">
    <property type="entry name" value="Peptidase_S8_subtilisin-like"/>
</dbReference>
<dbReference type="OrthoDB" id="206201at2759"/>
<dbReference type="InterPro" id="IPR046450">
    <property type="entry name" value="PA_dom_sf"/>
</dbReference>
<feature type="active site" description="Charge relay system" evidence="6 7">
    <location>
        <position position="221"/>
    </location>
</feature>
<dbReference type="GO" id="GO:0005615">
    <property type="term" value="C:extracellular space"/>
    <property type="evidence" value="ECO:0007669"/>
    <property type="project" value="TreeGrafter"/>
</dbReference>
<keyword evidence="5 7" id="KW-0720">Serine protease</keyword>
<dbReference type="PANTHER" id="PTHR43806:SF66">
    <property type="entry name" value="SERIN ENDOPEPTIDASE"/>
    <property type="match status" value="1"/>
</dbReference>
<feature type="active site" description="Charge relay system" evidence="6 7">
    <location>
        <position position="625"/>
    </location>
</feature>
<dbReference type="Gene3D" id="3.50.30.30">
    <property type="match status" value="1"/>
</dbReference>
<evidence type="ECO:0000313" key="11">
    <source>
        <dbReference type="EMBL" id="SCV72223.1"/>
    </source>
</evidence>
<feature type="chain" id="PRO_5012285787" evidence="8">
    <location>
        <begin position="28"/>
        <end position="1030"/>
    </location>
</feature>